<dbReference type="PROSITE" id="PS51444">
    <property type="entry name" value="FH2"/>
    <property type="match status" value="1"/>
</dbReference>
<dbReference type="SUPFAM" id="SSF101447">
    <property type="entry name" value="Formin homology 2 domain (FH2 domain)"/>
    <property type="match status" value="1"/>
</dbReference>
<dbReference type="OMA" id="CHNILEC"/>
<dbReference type="Pfam" id="PF02181">
    <property type="entry name" value="FH2"/>
    <property type="match status" value="1"/>
</dbReference>
<reference evidence="2 3" key="1">
    <citation type="journal article" date="2007" name="Science">
        <title>Sea anemone genome reveals ancestral eumetazoan gene repertoire and genomic organization.</title>
        <authorList>
            <person name="Putnam N.H."/>
            <person name="Srivastava M."/>
            <person name="Hellsten U."/>
            <person name="Dirks B."/>
            <person name="Chapman J."/>
            <person name="Salamov A."/>
            <person name="Terry A."/>
            <person name="Shapiro H."/>
            <person name="Lindquist E."/>
            <person name="Kapitonov V.V."/>
            <person name="Jurka J."/>
            <person name="Genikhovich G."/>
            <person name="Grigoriev I.V."/>
            <person name="Lucas S.M."/>
            <person name="Steele R.E."/>
            <person name="Finnerty J.R."/>
            <person name="Technau U."/>
            <person name="Martindale M.Q."/>
            <person name="Rokhsar D.S."/>
        </authorList>
    </citation>
    <scope>NUCLEOTIDE SEQUENCE [LARGE SCALE GENOMIC DNA]</scope>
    <source>
        <strain evidence="3">CH2 X CH6</strain>
    </source>
</reference>
<sequence>ITLLDPKRSLNLNIFLKQFKKSNEEIISTIVKGDSKVFDVDVLKGFIKLLPDNSEVEMLKGFNGDTKMLGSAEKFLIELIAVKSYELRINAMLQKAELDINLQTLKPNIECMKKAIEEILNSETLPEVLQLILIIGNFMNSGGYAGNAIAFKISSLVKLVDTRANKPRMNLMHFLVNVSVLFSEL</sequence>
<dbReference type="PANTHER" id="PTHR46345:SF8">
    <property type="entry name" value="FORMIN 3, ISOFORM B"/>
    <property type="match status" value="1"/>
</dbReference>
<evidence type="ECO:0000259" key="1">
    <source>
        <dbReference type="PROSITE" id="PS51444"/>
    </source>
</evidence>
<feature type="domain" description="FH2" evidence="1">
    <location>
        <begin position="1"/>
        <end position="185"/>
    </location>
</feature>
<dbReference type="Gene3D" id="1.20.58.2220">
    <property type="entry name" value="Formin, FH2 domain"/>
    <property type="match status" value="1"/>
</dbReference>
<dbReference type="HOGENOM" id="CLU_108651_0_0_1"/>
<feature type="non-terminal residue" evidence="2">
    <location>
        <position position="1"/>
    </location>
</feature>
<dbReference type="eggNOG" id="KOG1922">
    <property type="taxonomic scope" value="Eukaryota"/>
</dbReference>
<evidence type="ECO:0000313" key="2">
    <source>
        <dbReference type="EMBL" id="EDO27387.1"/>
    </source>
</evidence>
<dbReference type="AlphaFoldDB" id="A7T9E0"/>
<dbReference type="PANTHER" id="PTHR46345">
    <property type="entry name" value="INVERTED FORMIN-2"/>
    <property type="match status" value="1"/>
</dbReference>
<dbReference type="InterPro" id="IPR015425">
    <property type="entry name" value="FH2_Formin"/>
</dbReference>
<dbReference type="InParanoid" id="A7T9E0"/>
<organism evidence="2 3">
    <name type="scientific">Nematostella vectensis</name>
    <name type="common">Starlet sea anemone</name>
    <dbReference type="NCBI Taxonomy" id="45351"/>
    <lineage>
        <taxon>Eukaryota</taxon>
        <taxon>Metazoa</taxon>
        <taxon>Cnidaria</taxon>
        <taxon>Anthozoa</taxon>
        <taxon>Hexacorallia</taxon>
        <taxon>Actiniaria</taxon>
        <taxon>Edwardsiidae</taxon>
        <taxon>Nematostella</taxon>
    </lineage>
</organism>
<gene>
    <name evidence="2" type="ORF">NEMVEDRAFT_v1g151209</name>
</gene>
<evidence type="ECO:0000313" key="3">
    <source>
        <dbReference type="Proteomes" id="UP000001593"/>
    </source>
</evidence>
<dbReference type="STRING" id="45351.A7T9E0"/>
<proteinExistence type="predicted"/>
<dbReference type="Proteomes" id="UP000001593">
    <property type="component" value="Unassembled WGS sequence"/>
</dbReference>
<protein>
    <recommendedName>
        <fullName evidence="1">FH2 domain-containing protein</fullName>
    </recommendedName>
</protein>
<dbReference type="EMBL" id="DS473323">
    <property type="protein sequence ID" value="EDO27387.1"/>
    <property type="molecule type" value="Genomic_DNA"/>
</dbReference>
<dbReference type="InterPro" id="IPR042201">
    <property type="entry name" value="FH2_Formin_sf"/>
</dbReference>
<name>A7T9E0_NEMVE</name>
<accession>A7T9E0</accession>
<dbReference type="PhylomeDB" id="A7T9E0"/>
<dbReference type="KEGG" id="nve:5497678"/>
<keyword evidence="3" id="KW-1185">Reference proteome</keyword>